<feature type="compositionally biased region" description="Basic and acidic residues" evidence="1">
    <location>
        <begin position="151"/>
        <end position="174"/>
    </location>
</feature>
<reference evidence="2 3" key="1">
    <citation type="submission" date="2016-03" db="EMBL/GenBank/DDBJ databases">
        <title>Cyphomyrmex costatus WGS genome.</title>
        <authorList>
            <person name="Nygaard S."/>
            <person name="Hu H."/>
            <person name="Boomsma J."/>
            <person name="Zhang G."/>
        </authorList>
    </citation>
    <scope>NUCLEOTIDE SEQUENCE [LARGE SCALE GENOMIC DNA]</scope>
    <source>
        <strain evidence="2">MS0001</strain>
        <tissue evidence="2">Whole body</tissue>
    </source>
</reference>
<organism evidence="2 3">
    <name type="scientific">Cyphomyrmex costatus</name>
    <dbReference type="NCBI Taxonomy" id="456900"/>
    <lineage>
        <taxon>Eukaryota</taxon>
        <taxon>Metazoa</taxon>
        <taxon>Ecdysozoa</taxon>
        <taxon>Arthropoda</taxon>
        <taxon>Hexapoda</taxon>
        <taxon>Insecta</taxon>
        <taxon>Pterygota</taxon>
        <taxon>Neoptera</taxon>
        <taxon>Endopterygota</taxon>
        <taxon>Hymenoptera</taxon>
        <taxon>Apocrita</taxon>
        <taxon>Aculeata</taxon>
        <taxon>Formicoidea</taxon>
        <taxon>Formicidae</taxon>
        <taxon>Myrmicinae</taxon>
        <taxon>Cyphomyrmex</taxon>
    </lineage>
</organism>
<feature type="region of interest" description="Disordered" evidence="1">
    <location>
        <begin position="92"/>
        <end position="176"/>
    </location>
</feature>
<protein>
    <submittedName>
        <fullName evidence="2">Uncharacterized protein</fullName>
    </submittedName>
</protein>
<accession>A0A195CSB0</accession>
<evidence type="ECO:0000313" key="2">
    <source>
        <dbReference type="EMBL" id="KYN02999.1"/>
    </source>
</evidence>
<dbReference type="Proteomes" id="UP000078542">
    <property type="component" value="Unassembled WGS sequence"/>
</dbReference>
<proteinExistence type="predicted"/>
<feature type="compositionally biased region" description="Pro residues" evidence="1">
    <location>
        <begin position="96"/>
        <end position="106"/>
    </location>
</feature>
<gene>
    <name evidence="2" type="ORF">ALC62_06093</name>
</gene>
<sequence length="265" mass="29803">MRDTTNSGAYQRWKLLVSKRKKNTPTCLVSLLSWDDLSSRDVYARYRTAELVVAREFTRGPGKFDLGVAHPTDEGGYPVRQLPPLMLSSVAAVEQPQPPPTAPTPTDPKLISNSSKRKGIGGEGMKIHLPFPVMSVGGSGGRPRRRRRKTKEIEEGEREKDDTKSGGSEEKEQYRSVAPIPIEMAPDRNTPCTRHTIYTPGPPYTCVFDFLFFPRCSDDAEVRRRYADTYTRNYAFASHSRDAISSDVDDLLIPCDGQRPILFFF</sequence>
<dbReference type="AlphaFoldDB" id="A0A195CSB0"/>
<evidence type="ECO:0000256" key="1">
    <source>
        <dbReference type="SAM" id="MobiDB-lite"/>
    </source>
</evidence>
<name>A0A195CSB0_9HYME</name>
<dbReference type="EMBL" id="KQ977394">
    <property type="protein sequence ID" value="KYN02999.1"/>
    <property type="molecule type" value="Genomic_DNA"/>
</dbReference>
<keyword evidence="3" id="KW-1185">Reference proteome</keyword>
<evidence type="ECO:0000313" key="3">
    <source>
        <dbReference type="Proteomes" id="UP000078542"/>
    </source>
</evidence>